<organism evidence="2 3">
    <name type="scientific">Litorisediminicola beolgyonensis</name>
    <dbReference type="NCBI Taxonomy" id="1173614"/>
    <lineage>
        <taxon>Bacteria</taxon>
        <taxon>Pseudomonadati</taxon>
        <taxon>Pseudomonadota</taxon>
        <taxon>Alphaproteobacteria</taxon>
        <taxon>Rhodobacterales</taxon>
        <taxon>Paracoccaceae</taxon>
        <taxon>Litorisediminicola</taxon>
    </lineage>
</organism>
<dbReference type="EMBL" id="JBHTMU010000048">
    <property type="protein sequence ID" value="MFD1344393.1"/>
    <property type="molecule type" value="Genomic_DNA"/>
</dbReference>
<dbReference type="InterPro" id="IPR011576">
    <property type="entry name" value="Pyridox_Oxase_N"/>
</dbReference>
<dbReference type="InterPro" id="IPR024029">
    <property type="entry name" value="Pyridox_Oxase_FMN-dep"/>
</dbReference>
<dbReference type="RefSeq" id="WP_386805972.1">
    <property type="nucleotide sequence ID" value="NZ_JBHTMU010000048.1"/>
</dbReference>
<dbReference type="Pfam" id="PF01243">
    <property type="entry name" value="PNPOx_N"/>
    <property type="match status" value="1"/>
</dbReference>
<sequence length="200" mass="21794">MTPVTDVAALEALYPPANPASLDKVADHLTPLYRDWIGASRFAILSTVGPEGTDASPRGEDGPVARIEDARTLALPDWRGNNRLDSLRNILRDGRASLMFLVPGSQNVVRVNGRAVVTADAAVCASFERDGKRPATVIVFTVGEVYFQCAKAVMRSALWTSGDRSGDLPSAGDFLREAKDGFDAERYDRDYPSHARETLW</sequence>
<dbReference type="NCBIfam" id="TIGR04025">
    <property type="entry name" value="PPOX_FMN_DR2398"/>
    <property type="match status" value="1"/>
</dbReference>
<dbReference type="Gene3D" id="2.30.110.10">
    <property type="entry name" value="Electron Transport, Fmn-binding Protein, Chain A"/>
    <property type="match status" value="1"/>
</dbReference>
<feature type="domain" description="Pyridoxamine 5'-phosphate oxidase N-terminal" evidence="1">
    <location>
        <begin position="30"/>
        <end position="149"/>
    </location>
</feature>
<dbReference type="SUPFAM" id="SSF50475">
    <property type="entry name" value="FMN-binding split barrel"/>
    <property type="match status" value="1"/>
</dbReference>
<evidence type="ECO:0000259" key="1">
    <source>
        <dbReference type="Pfam" id="PF01243"/>
    </source>
</evidence>
<dbReference type="InterPro" id="IPR012349">
    <property type="entry name" value="Split_barrel_FMN-bd"/>
</dbReference>
<evidence type="ECO:0000313" key="3">
    <source>
        <dbReference type="Proteomes" id="UP001597135"/>
    </source>
</evidence>
<accession>A0ABW3ZN78</accession>
<gene>
    <name evidence="2" type="ORF">ACFQ4E_18330</name>
</gene>
<comment type="caution">
    <text evidence="2">The sequence shown here is derived from an EMBL/GenBank/DDBJ whole genome shotgun (WGS) entry which is preliminary data.</text>
</comment>
<dbReference type="PANTHER" id="PTHR42815">
    <property type="entry name" value="FAD-BINDING, PUTATIVE (AFU_ORTHOLOGUE AFUA_6G07600)-RELATED"/>
    <property type="match status" value="1"/>
</dbReference>
<keyword evidence="3" id="KW-1185">Reference proteome</keyword>
<proteinExistence type="predicted"/>
<dbReference type="PANTHER" id="PTHR42815:SF2">
    <property type="entry name" value="FAD-BINDING, PUTATIVE (AFU_ORTHOLOGUE AFUA_6G07600)-RELATED"/>
    <property type="match status" value="1"/>
</dbReference>
<dbReference type="Proteomes" id="UP001597135">
    <property type="component" value="Unassembled WGS sequence"/>
</dbReference>
<name>A0ABW3ZN78_9RHOB</name>
<evidence type="ECO:0000313" key="2">
    <source>
        <dbReference type="EMBL" id="MFD1344393.1"/>
    </source>
</evidence>
<protein>
    <submittedName>
        <fullName evidence="2">Pyridoxamine 5'-phosphate oxidase family protein</fullName>
    </submittedName>
</protein>
<reference evidence="3" key="1">
    <citation type="journal article" date="2019" name="Int. J. Syst. Evol. Microbiol.">
        <title>The Global Catalogue of Microorganisms (GCM) 10K type strain sequencing project: providing services to taxonomists for standard genome sequencing and annotation.</title>
        <authorList>
            <consortium name="The Broad Institute Genomics Platform"/>
            <consortium name="The Broad Institute Genome Sequencing Center for Infectious Disease"/>
            <person name="Wu L."/>
            <person name="Ma J."/>
        </authorList>
    </citation>
    <scope>NUCLEOTIDE SEQUENCE [LARGE SCALE GENOMIC DNA]</scope>
    <source>
        <strain evidence="3">CCUG 62953</strain>
    </source>
</reference>